<dbReference type="Gene3D" id="3.40.50.300">
    <property type="entry name" value="P-loop containing nucleotide triphosphate hydrolases"/>
    <property type="match status" value="1"/>
</dbReference>
<reference evidence="9" key="2">
    <citation type="submission" date="2020-01" db="EMBL/GenBank/DDBJ databases">
        <authorList>
            <person name="Campanaro S."/>
        </authorList>
    </citation>
    <scope>NUCLEOTIDE SEQUENCE</scope>
    <source>
        <strain evidence="9">AS06rmzACSIP_7</strain>
    </source>
</reference>
<dbReference type="PANTHER" id="PTHR13779">
    <property type="entry name" value="WERNER HELICASE-INTERACTING PROTEIN 1 FAMILY MEMBER"/>
    <property type="match status" value="1"/>
</dbReference>
<comment type="similarity">
    <text evidence="2">Belongs to the AAA ATPase family. RarA/MGS1/WRNIP1 subfamily.</text>
</comment>
<dbReference type="Pfam" id="PF00004">
    <property type="entry name" value="AAA"/>
    <property type="match status" value="1"/>
</dbReference>
<evidence type="ECO:0000256" key="4">
    <source>
        <dbReference type="ARBA" id="ARBA00022705"/>
    </source>
</evidence>
<keyword evidence="5" id="KW-0547">Nucleotide-binding</keyword>
<proteinExistence type="inferred from homology"/>
<dbReference type="GO" id="GO:0017116">
    <property type="term" value="F:single-stranded DNA helicase activity"/>
    <property type="evidence" value="ECO:0007669"/>
    <property type="project" value="TreeGrafter"/>
</dbReference>
<dbReference type="GO" id="GO:0006261">
    <property type="term" value="P:DNA-templated DNA replication"/>
    <property type="evidence" value="ECO:0007669"/>
    <property type="project" value="TreeGrafter"/>
</dbReference>
<gene>
    <name evidence="9" type="ORF">GXY80_07985</name>
</gene>
<dbReference type="Gene3D" id="1.10.3710.10">
    <property type="entry name" value="DNA polymerase III clamp loader subunits, C-terminal domain"/>
    <property type="match status" value="1"/>
</dbReference>
<evidence type="ECO:0000256" key="6">
    <source>
        <dbReference type="ARBA" id="ARBA00022840"/>
    </source>
</evidence>
<dbReference type="Pfam" id="PF16193">
    <property type="entry name" value="AAA_assoc_2"/>
    <property type="match status" value="1"/>
</dbReference>
<dbReference type="Proteomes" id="UP000777265">
    <property type="component" value="Unassembled WGS sequence"/>
</dbReference>
<dbReference type="GO" id="GO:0000731">
    <property type="term" value="P:DNA synthesis involved in DNA repair"/>
    <property type="evidence" value="ECO:0007669"/>
    <property type="project" value="TreeGrafter"/>
</dbReference>
<feature type="compositionally biased region" description="Basic and acidic residues" evidence="7">
    <location>
        <begin position="12"/>
        <end position="22"/>
    </location>
</feature>
<dbReference type="FunFam" id="1.10.8.60:FF:000029">
    <property type="entry name" value="Replication-associated recombination protein A"/>
    <property type="match status" value="1"/>
</dbReference>
<dbReference type="SUPFAM" id="SSF52540">
    <property type="entry name" value="P-loop containing nucleoside triphosphate hydrolases"/>
    <property type="match status" value="1"/>
</dbReference>
<dbReference type="Pfam" id="PF12002">
    <property type="entry name" value="MgsA_C"/>
    <property type="match status" value="1"/>
</dbReference>
<keyword evidence="6" id="KW-0067">ATP-binding</keyword>
<dbReference type="GO" id="GO:0016887">
    <property type="term" value="F:ATP hydrolysis activity"/>
    <property type="evidence" value="ECO:0007669"/>
    <property type="project" value="InterPro"/>
</dbReference>
<dbReference type="CDD" id="cd18139">
    <property type="entry name" value="HLD_clamp_RarA"/>
    <property type="match status" value="1"/>
</dbReference>
<evidence type="ECO:0000256" key="2">
    <source>
        <dbReference type="ARBA" id="ARBA00008959"/>
    </source>
</evidence>
<feature type="compositionally biased region" description="Polar residues" evidence="7">
    <location>
        <begin position="1"/>
        <end position="11"/>
    </location>
</feature>
<dbReference type="Gene3D" id="1.20.272.10">
    <property type="match status" value="1"/>
</dbReference>
<dbReference type="GO" id="GO:0005524">
    <property type="term" value="F:ATP binding"/>
    <property type="evidence" value="ECO:0007669"/>
    <property type="project" value="UniProtKB-KW"/>
</dbReference>
<accession>A0A971S0I9</accession>
<evidence type="ECO:0000313" key="9">
    <source>
        <dbReference type="EMBL" id="NLW35405.1"/>
    </source>
</evidence>
<dbReference type="Gene3D" id="1.10.8.60">
    <property type="match status" value="1"/>
</dbReference>
<dbReference type="InterPro" id="IPR003959">
    <property type="entry name" value="ATPase_AAA_core"/>
</dbReference>
<dbReference type="EMBL" id="JAAYEE010000130">
    <property type="protein sequence ID" value="NLW35405.1"/>
    <property type="molecule type" value="Genomic_DNA"/>
</dbReference>
<evidence type="ECO:0000313" key="10">
    <source>
        <dbReference type="Proteomes" id="UP000777265"/>
    </source>
</evidence>
<dbReference type="FunFam" id="1.20.272.10:FF:000001">
    <property type="entry name" value="Putative AAA family ATPase"/>
    <property type="match status" value="1"/>
</dbReference>
<dbReference type="InterPro" id="IPR032423">
    <property type="entry name" value="AAA_assoc_2"/>
</dbReference>
<evidence type="ECO:0000256" key="1">
    <source>
        <dbReference type="ARBA" id="ARBA00002393"/>
    </source>
</evidence>
<dbReference type="PANTHER" id="PTHR13779:SF7">
    <property type="entry name" value="ATPASE WRNIP1"/>
    <property type="match status" value="1"/>
</dbReference>
<feature type="region of interest" description="Disordered" evidence="7">
    <location>
        <begin position="1"/>
        <end position="22"/>
    </location>
</feature>
<evidence type="ECO:0000256" key="5">
    <source>
        <dbReference type="ARBA" id="ARBA00022741"/>
    </source>
</evidence>
<protein>
    <recommendedName>
        <fullName evidence="3">Replication-associated recombination protein A</fullName>
    </recommendedName>
</protein>
<dbReference type="CDD" id="cd00009">
    <property type="entry name" value="AAA"/>
    <property type="match status" value="1"/>
</dbReference>
<dbReference type="InterPro" id="IPR051314">
    <property type="entry name" value="AAA_ATPase_RarA/MGS1/WRNIP1"/>
</dbReference>
<dbReference type="GO" id="GO:0003677">
    <property type="term" value="F:DNA binding"/>
    <property type="evidence" value="ECO:0007669"/>
    <property type="project" value="InterPro"/>
</dbReference>
<dbReference type="SUPFAM" id="SSF48019">
    <property type="entry name" value="post-AAA+ oligomerization domain-like"/>
    <property type="match status" value="1"/>
</dbReference>
<reference evidence="9" key="1">
    <citation type="journal article" date="2020" name="Biotechnol. Biofuels">
        <title>New insights from the biogas microbiome by comprehensive genome-resolved metagenomics of nearly 1600 species originating from multiple anaerobic digesters.</title>
        <authorList>
            <person name="Campanaro S."/>
            <person name="Treu L."/>
            <person name="Rodriguez-R L.M."/>
            <person name="Kovalovszki A."/>
            <person name="Ziels R.M."/>
            <person name="Maus I."/>
            <person name="Zhu X."/>
            <person name="Kougias P.G."/>
            <person name="Basile A."/>
            <person name="Luo G."/>
            <person name="Schluter A."/>
            <person name="Konstantinidis K.T."/>
            <person name="Angelidaki I."/>
        </authorList>
    </citation>
    <scope>NUCLEOTIDE SEQUENCE</scope>
    <source>
        <strain evidence="9">AS06rmzACSIP_7</strain>
    </source>
</reference>
<dbReference type="InterPro" id="IPR008921">
    <property type="entry name" value="DNA_pol3_clamp-load_cplx_C"/>
</dbReference>
<comment type="function">
    <text evidence="1">DNA-dependent ATPase that plays important roles in cellular responses to stalled DNA replication processes.</text>
</comment>
<sequence>MDLFGNVSSNDTPDKDEGKPLADRIRPTSLEEVVGQEHLLGKGKILRVLLDTMDVPSMIFWGPSGVGKTTLGWLIGKYMKLPYVSLSAVSIGIKEVKEIIQKARSRRIILFIDEFHRFNKLQQDTFLPHVESGTIVLIGATTENPSFEIISPLLSRMKVLTLKALEKEDLVKIVKRAVNEDKELRGALLKISDDTIDELALLAGGDARKALNLLEVCYKMVKREGTGEPVIEHDILREAYQRNIAVYDKKGEMHYDLISALHKSMRGSDPDAALYWLARMIEGGEDPLFILRRMVRFASEDIGNADPHALSLAMAATEAFRFIGPPEGYLALAQACIYLSLCEKSNAVYTAYNLASSDARELPEYPVPLHIRNAPTGLMKKLGYGHDYLYPHNYKDGLVEQEYFPPELANKRYYFPKDRGYEKRLGEFLEKVRTSVKKV</sequence>
<dbReference type="InterPro" id="IPR021886">
    <property type="entry name" value="MgsA_C"/>
</dbReference>
<evidence type="ECO:0000256" key="7">
    <source>
        <dbReference type="SAM" id="MobiDB-lite"/>
    </source>
</evidence>
<keyword evidence="4" id="KW-0235">DNA replication</keyword>
<dbReference type="SMART" id="SM00382">
    <property type="entry name" value="AAA"/>
    <property type="match status" value="1"/>
</dbReference>
<organism evidence="9 10">
    <name type="scientific">Syntrophorhabdus aromaticivorans</name>
    <dbReference type="NCBI Taxonomy" id="328301"/>
    <lineage>
        <taxon>Bacteria</taxon>
        <taxon>Pseudomonadati</taxon>
        <taxon>Thermodesulfobacteriota</taxon>
        <taxon>Syntrophorhabdia</taxon>
        <taxon>Syntrophorhabdales</taxon>
        <taxon>Syntrophorhabdaceae</taxon>
        <taxon>Syntrophorhabdus</taxon>
    </lineage>
</organism>
<dbReference type="InterPro" id="IPR003593">
    <property type="entry name" value="AAA+_ATPase"/>
</dbReference>
<evidence type="ECO:0000256" key="3">
    <source>
        <dbReference type="ARBA" id="ARBA00020776"/>
    </source>
</evidence>
<comment type="caution">
    <text evidence="9">The sequence shown here is derived from an EMBL/GenBank/DDBJ whole genome shotgun (WGS) entry which is preliminary data.</text>
</comment>
<dbReference type="GO" id="GO:0008047">
    <property type="term" value="F:enzyme activator activity"/>
    <property type="evidence" value="ECO:0007669"/>
    <property type="project" value="TreeGrafter"/>
</dbReference>
<dbReference type="AlphaFoldDB" id="A0A971S0I9"/>
<dbReference type="FunFam" id="3.40.50.300:FF:000137">
    <property type="entry name" value="Replication-associated recombination protein A"/>
    <property type="match status" value="1"/>
</dbReference>
<feature type="domain" description="AAA+ ATPase" evidence="8">
    <location>
        <begin position="54"/>
        <end position="169"/>
    </location>
</feature>
<name>A0A971S0I9_9BACT</name>
<dbReference type="InterPro" id="IPR027417">
    <property type="entry name" value="P-loop_NTPase"/>
</dbReference>
<evidence type="ECO:0000259" key="8">
    <source>
        <dbReference type="SMART" id="SM00382"/>
    </source>
</evidence>